<gene>
    <name evidence="9" type="primary">LOC104699542</name>
</gene>
<evidence type="ECO:0000256" key="4">
    <source>
        <dbReference type="ARBA" id="ARBA00023242"/>
    </source>
</evidence>
<dbReference type="Gene3D" id="1.10.10.10">
    <property type="entry name" value="Winged helix-like DNA-binding domain superfamily/Winged helix DNA-binding domain"/>
    <property type="match status" value="1"/>
</dbReference>
<dbReference type="Pfam" id="PF00447">
    <property type="entry name" value="HSF_DNA-bind"/>
    <property type="match status" value="1"/>
</dbReference>
<dbReference type="GeneID" id="104699542"/>
<comment type="subcellular location">
    <subcellularLocation>
        <location evidence="1">Nucleus</location>
    </subcellularLocation>
</comment>
<dbReference type="InterPro" id="IPR000232">
    <property type="entry name" value="HSF_DNA-bd"/>
</dbReference>
<feature type="region of interest" description="Disordered" evidence="6">
    <location>
        <begin position="1"/>
        <end position="21"/>
    </location>
</feature>
<accession>A0ABM0SLU7</accession>
<evidence type="ECO:0000256" key="5">
    <source>
        <dbReference type="RuleBase" id="RU004020"/>
    </source>
</evidence>
<evidence type="ECO:0000313" key="9">
    <source>
        <dbReference type="RefSeq" id="XP_010413157.1"/>
    </source>
</evidence>
<dbReference type="InterPro" id="IPR036390">
    <property type="entry name" value="WH_DNA-bd_sf"/>
</dbReference>
<comment type="similarity">
    <text evidence="5">Belongs to the HSF family.</text>
</comment>
<dbReference type="PANTHER" id="PTHR10015">
    <property type="entry name" value="HEAT SHOCK TRANSCRIPTION FACTOR"/>
    <property type="match status" value="1"/>
</dbReference>
<evidence type="ECO:0000256" key="6">
    <source>
        <dbReference type="SAM" id="MobiDB-lite"/>
    </source>
</evidence>
<dbReference type="InterPro" id="IPR036388">
    <property type="entry name" value="WH-like_DNA-bd_sf"/>
</dbReference>
<feature type="compositionally biased region" description="Pro residues" evidence="6">
    <location>
        <begin position="11"/>
        <end position="21"/>
    </location>
</feature>
<evidence type="ECO:0000259" key="7">
    <source>
        <dbReference type="SMART" id="SM00415"/>
    </source>
</evidence>
<reference evidence="9" key="2">
    <citation type="submission" date="2025-08" db="UniProtKB">
        <authorList>
            <consortium name="RefSeq"/>
        </authorList>
    </citation>
    <scope>IDENTIFICATION</scope>
    <source>
        <tissue evidence="9">Leaf</tissue>
    </source>
</reference>
<feature type="domain" description="HSF-type DNA-binding" evidence="7">
    <location>
        <begin position="22"/>
        <end position="131"/>
    </location>
</feature>
<reference evidence="8" key="1">
    <citation type="journal article" date="2014" name="Nat. Commun.">
        <title>The emerging biofuel crop Camelina sativa retains a highly undifferentiated hexaploid genome structure.</title>
        <authorList>
            <person name="Kagale S."/>
            <person name="Koh C."/>
            <person name="Nixon J."/>
            <person name="Bollina V."/>
            <person name="Clarke W.E."/>
            <person name="Tuteja R."/>
            <person name="Spillane C."/>
            <person name="Robinson S.J."/>
            <person name="Links M.G."/>
            <person name="Clarke C."/>
            <person name="Higgins E.E."/>
            <person name="Huebert T."/>
            <person name="Sharpe A.G."/>
            <person name="Parkin I.A."/>
        </authorList>
    </citation>
    <scope>NUCLEOTIDE SEQUENCE [LARGE SCALE GENOMIC DNA]</scope>
    <source>
        <strain evidence="8">cv. DH55</strain>
    </source>
</reference>
<evidence type="ECO:0000256" key="1">
    <source>
        <dbReference type="ARBA" id="ARBA00004123"/>
    </source>
</evidence>
<feature type="region of interest" description="Disordered" evidence="6">
    <location>
        <begin position="130"/>
        <end position="155"/>
    </location>
</feature>
<name>A0ABM0SLU7_CAMSA</name>
<evidence type="ECO:0000256" key="2">
    <source>
        <dbReference type="ARBA" id="ARBA00023016"/>
    </source>
</evidence>
<protein>
    <submittedName>
        <fullName evidence="9">Heat stress transcription factor A-7b-like</fullName>
    </submittedName>
</protein>
<dbReference type="SMART" id="SM00415">
    <property type="entry name" value="HSF"/>
    <property type="match status" value="1"/>
</dbReference>
<dbReference type="RefSeq" id="XP_010413157.1">
    <property type="nucleotide sequence ID" value="XM_010414855.2"/>
</dbReference>
<keyword evidence="3" id="KW-0238">DNA-binding</keyword>
<keyword evidence="8" id="KW-1185">Reference proteome</keyword>
<dbReference type="SUPFAM" id="SSF46785">
    <property type="entry name" value="Winged helix' DNA-binding domain"/>
    <property type="match status" value="1"/>
</dbReference>
<feature type="compositionally biased region" description="Low complexity" evidence="6">
    <location>
        <begin position="1"/>
        <end position="10"/>
    </location>
</feature>
<keyword evidence="4" id="KW-0539">Nucleus</keyword>
<feature type="compositionally biased region" description="Low complexity" evidence="6">
    <location>
        <begin position="133"/>
        <end position="142"/>
    </location>
</feature>
<evidence type="ECO:0000256" key="3">
    <source>
        <dbReference type="ARBA" id="ARBA00023125"/>
    </source>
</evidence>
<keyword evidence="2" id="KW-0346">Stress response</keyword>
<proteinExistence type="inferred from homology"/>
<organism evidence="8 9">
    <name type="scientific">Camelina sativa</name>
    <name type="common">False flax</name>
    <name type="synonym">Myagrum sativum</name>
    <dbReference type="NCBI Taxonomy" id="90675"/>
    <lineage>
        <taxon>Eukaryota</taxon>
        <taxon>Viridiplantae</taxon>
        <taxon>Streptophyta</taxon>
        <taxon>Embryophyta</taxon>
        <taxon>Tracheophyta</taxon>
        <taxon>Spermatophyta</taxon>
        <taxon>Magnoliopsida</taxon>
        <taxon>eudicotyledons</taxon>
        <taxon>Gunneridae</taxon>
        <taxon>Pentapetalae</taxon>
        <taxon>rosids</taxon>
        <taxon>malvids</taxon>
        <taxon>Brassicales</taxon>
        <taxon>Brassicaceae</taxon>
        <taxon>Camelineae</taxon>
        <taxon>Camelina</taxon>
    </lineage>
</organism>
<feature type="compositionally biased region" description="Basic and acidic residues" evidence="6">
    <location>
        <begin position="143"/>
        <end position="155"/>
    </location>
</feature>
<dbReference type="PANTHER" id="PTHR10015:SF449">
    <property type="entry name" value="HEAT STRESS TRANSCRIPTION FACTOR A-7B"/>
    <property type="match status" value="1"/>
</dbReference>
<dbReference type="Proteomes" id="UP000694864">
    <property type="component" value="Chromosome 7"/>
</dbReference>
<sequence length="294" mass="33925">MDPPSSSRPRSMPPVPMQEPPGPSPFITKTYEMVNDPNINHIVSWSRGGISFVVWDPHSFSATILPLYFKHNNFSSFVRQLNTYFWRTSMMRSASNYCRMGFRKIETERWEFMNEGFLMGQRDLLKSIKRRASSSAPPSLHHSQSEGHDPSSVEAPQLREESHVLMMEISRLRQEEQRARGYIQAMEQRINGAEKKQRHMMSFLRRAVQNPSLLQQILEQMTGIEEAAMIDQDSLVKTEAVEHVSELEALALEMQGYGRQRIDGVERELDDGFWEELLMSNDNSGEEEANVKQS</sequence>
<dbReference type="PRINTS" id="PR00056">
    <property type="entry name" value="HSFDOMAIN"/>
</dbReference>
<evidence type="ECO:0000313" key="8">
    <source>
        <dbReference type="Proteomes" id="UP000694864"/>
    </source>
</evidence>